<name>A0A382EHC0_9ZZZZ</name>
<dbReference type="EMBL" id="UINC01044398">
    <property type="protein sequence ID" value="SVB49809.1"/>
    <property type="molecule type" value="Genomic_DNA"/>
</dbReference>
<proteinExistence type="predicted"/>
<gene>
    <name evidence="1" type="ORF">METZ01_LOCUS202663</name>
</gene>
<reference evidence="1" key="1">
    <citation type="submission" date="2018-05" db="EMBL/GenBank/DDBJ databases">
        <authorList>
            <person name="Lanie J.A."/>
            <person name="Ng W.-L."/>
            <person name="Kazmierczak K.M."/>
            <person name="Andrzejewski T.M."/>
            <person name="Davidsen T.M."/>
            <person name="Wayne K.J."/>
            <person name="Tettelin H."/>
            <person name="Glass J.I."/>
            <person name="Rusch D."/>
            <person name="Podicherti R."/>
            <person name="Tsui H.-C.T."/>
            <person name="Winkler M.E."/>
        </authorList>
    </citation>
    <scope>NUCLEOTIDE SEQUENCE</scope>
</reference>
<sequence>MNEKNGMARSTFCKTRPNLTARRSSRGPHINLAYNRAEARSITGAERTLGSGLSAVFFLRSKSILGMSIL</sequence>
<protein>
    <submittedName>
        <fullName evidence="1">Uncharacterized protein</fullName>
    </submittedName>
</protein>
<feature type="non-terminal residue" evidence="1">
    <location>
        <position position="70"/>
    </location>
</feature>
<accession>A0A382EHC0</accession>
<feature type="non-terminal residue" evidence="1">
    <location>
        <position position="1"/>
    </location>
</feature>
<evidence type="ECO:0000313" key="1">
    <source>
        <dbReference type="EMBL" id="SVB49809.1"/>
    </source>
</evidence>
<organism evidence="1">
    <name type="scientific">marine metagenome</name>
    <dbReference type="NCBI Taxonomy" id="408172"/>
    <lineage>
        <taxon>unclassified sequences</taxon>
        <taxon>metagenomes</taxon>
        <taxon>ecological metagenomes</taxon>
    </lineage>
</organism>
<dbReference type="AlphaFoldDB" id="A0A382EHC0"/>